<keyword evidence="5" id="KW-1185">Reference proteome</keyword>
<dbReference type="PANTHER" id="PTHR48081">
    <property type="entry name" value="AB HYDROLASE SUPERFAMILY PROTEIN C4A8.06C"/>
    <property type="match status" value="1"/>
</dbReference>
<dbReference type="Gene3D" id="3.40.50.1820">
    <property type="entry name" value="alpha/beta hydrolase"/>
    <property type="match status" value="1"/>
</dbReference>
<proteinExistence type="predicted"/>
<evidence type="ECO:0000256" key="1">
    <source>
        <dbReference type="ARBA" id="ARBA00022801"/>
    </source>
</evidence>
<gene>
    <name evidence="4" type="ORF">LTR69_009692</name>
</gene>
<dbReference type="InterPro" id="IPR029058">
    <property type="entry name" value="AB_hydrolase_fold"/>
</dbReference>
<name>A0ABR0IZJ8_9EURO</name>
<keyword evidence="1" id="KW-0378">Hydrolase</keyword>
<dbReference type="SUPFAM" id="SSF53474">
    <property type="entry name" value="alpha/beta-Hydrolases"/>
    <property type="match status" value="1"/>
</dbReference>
<sequence>MVQSLERAYGQATLVDKLGYLYIVACAVASGISALLYSPLRDRNTTPATTKKHVVYSMIRAGLGSANTAQLQYASPQTSEAYIQLALKEGFEAQTIEHPLTTCKSHWLGSASARKVLLYFHGGGYSLPATPAHFEYLRRLVKHINNDPNDGKAFAVLLLAYSLVPEAAYPTPLAQASECLQYLLEDTGRKPSSIIIGGDSAGGNLCLSLMSHAMHPHPELSLPRVTLNSPLAGALLISPWVEFDTTKRSSFQDNFYLDVSSPTALASWTPGILRDRGSDQYIEPATAGTQWWTGLEKCADQVLIWGGGGEVLIDGIKVVMEDMKRAAPEHVETVIGHRMCHEQMVVDIILGNPGGEAESVVKTWLRARLE</sequence>
<evidence type="ECO:0000256" key="2">
    <source>
        <dbReference type="SAM" id="Phobius"/>
    </source>
</evidence>
<dbReference type="PANTHER" id="PTHR48081:SF31">
    <property type="entry name" value="STERYL ACETYL HYDROLASE MUG81-RELATED"/>
    <property type="match status" value="1"/>
</dbReference>
<evidence type="ECO:0000313" key="4">
    <source>
        <dbReference type="EMBL" id="KAK5052866.1"/>
    </source>
</evidence>
<keyword evidence="2" id="KW-1133">Transmembrane helix</keyword>
<keyword evidence="2" id="KW-0812">Transmembrane</keyword>
<feature type="transmembrane region" description="Helical" evidence="2">
    <location>
        <begin position="20"/>
        <end position="37"/>
    </location>
</feature>
<comment type="caution">
    <text evidence="4">The sequence shown here is derived from an EMBL/GenBank/DDBJ whole genome shotgun (WGS) entry which is preliminary data.</text>
</comment>
<organism evidence="4 5">
    <name type="scientific">Exophiala sideris</name>
    <dbReference type="NCBI Taxonomy" id="1016849"/>
    <lineage>
        <taxon>Eukaryota</taxon>
        <taxon>Fungi</taxon>
        <taxon>Dikarya</taxon>
        <taxon>Ascomycota</taxon>
        <taxon>Pezizomycotina</taxon>
        <taxon>Eurotiomycetes</taxon>
        <taxon>Chaetothyriomycetidae</taxon>
        <taxon>Chaetothyriales</taxon>
        <taxon>Herpotrichiellaceae</taxon>
        <taxon>Exophiala</taxon>
    </lineage>
</organism>
<accession>A0ABR0IZJ8</accession>
<evidence type="ECO:0000313" key="5">
    <source>
        <dbReference type="Proteomes" id="UP001345691"/>
    </source>
</evidence>
<dbReference type="InterPro" id="IPR013094">
    <property type="entry name" value="AB_hydrolase_3"/>
</dbReference>
<feature type="domain" description="Alpha/beta hydrolase fold-3" evidence="3">
    <location>
        <begin position="117"/>
        <end position="342"/>
    </location>
</feature>
<reference evidence="4 5" key="1">
    <citation type="submission" date="2023-08" db="EMBL/GenBank/DDBJ databases">
        <title>Black Yeasts Isolated from many extreme environments.</title>
        <authorList>
            <person name="Coleine C."/>
            <person name="Stajich J.E."/>
            <person name="Selbmann L."/>
        </authorList>
    </citation>
    <scope>NUCLEOTIDE SEQUENCE [LARGE SCALE GENOMIC DNA]</scope>
    <source>
        <strain evidence="4 5">CCFEE 6328</strain>
    </source>
</reference>
<keyword evidence="2" id="KW-0472">Membrane</keyword>
<dbReference type="Proteomes" id="UP001345691">
    <property type="component" value="Unassembled WGS sequence"/>
</dbReference>
<protein>
    <recommendedName>
        <fullName evidence="3">Alpha/beta hydrolase fold-3 domain-containing protein</fullName>
    </recommendedName>
</protein>
<dbReference type="Pfam" id="PF07859">
    <property type="entry name" value="Abhydrolase_3"/>
    <property type="match status" value="1"/>
</dbReference>
<dbReference type="EMBL" id="JAVRRF010000028">
    <property type="protein sequence ID" value="KAK5052866.1"/>
    <property type="molecule type" value="Genomic_DNA"/>
</dbReference>
<dbReference type="InterPro" id="IPR050300">
    <property type="entry name" value="GDXG_lipolytic_enzyme"/>
</dbReference>
<evidence type="ECO:0000259" key="3">
    <source>
        <dbReference type="Pfam" id="PF07859"/>
    </source>
</evidence>